<dbReference type="RefSeq" id="XP_042600921.1">
    <property type="nucleotide sequence ID" value="XM_042744987.1"/>
</dbReference>
<dbReference type="InterPro" id="IPR056268">
    <property type="entry name" value="CUB_CDCP1_1st"/>
</dbReference>
<evidence type="ECO:0000256" key="1">
    <source>
        <dbReference type="SAM" id="MobiDB-lite"/>
    </source>
</evidence>
<proteinExistence type="predicted"/>
<evidence type="ECO:0000259" key="4">
    <source>
        <dbReference type="Pfam" id="PF23665"/>
    </source>
</evidence>
<feature type="domain" description="CDCP1 third and sixth CUB" evidence="4">
    <location>
        <begin position="221"/>
        <end position="315"/>
    </location>
</feature>
<feature type="region of interest" description="Disordered" evidence="1">
    <location>
        <begin position="589"/>
        <end position="608"/>
    </location>
</feature>
<keyword evidence="3" id="KW-0732">Signal</keyword>
<dbReference type="Pfam" id="PF23668">
    <property type="entry name" value="CUB_CDCP1_2"/>
    <property type="match status" value="2"/>
</dbReference>
<dbReference type="RefSeq" id="XP_042600922.1">
    <property type="nucleotide sequence ID" value="XM_042744988.1"/>
</dbReference>
<gene>
    <name evidence="7 9 10" type="primary">cdcp1b</name>
</gene>
<feature type="domain" description="CDCP1 third and sixth CUB" evidence="4">
    <location>
        <begin position="528"/>
        <end position="640"/>
    </location>
</feature>
<keyword evidence="2" id="KW-0472">Membrane</keyword>
<dbReference type="Proteomes" id="UP001155660">
    <property type="component" value="Chromosome B19"/>
</dbReference>
<dbReference type="Pfam" id="PF23665">
    <property type="entry name" value="CDCP1_CUB_6"/>
    <property type="match status" value="2"/>
</dbReference>
<evidence type="ECO:0000313" key="10">
    <source>
        <dbReference type="RefSeq" id="XP_042600922.1"/>
    </source>
</evidence>
<evidence type="ECO:0000259" key="6">
    <source>
        <dbReference type="Pfam" id="PF23668"/>
    </source>
</evidence>
<evidence type="ECO:0000313" key="7">
    <source>
        <dbReference type="Ensembl" id="ENSCCRP00010085288.1"/>
    </source>
</evidence>
<dbReference type="PANTHER" id="PTHR14477">
    <property type="entry name" value="CUB DOMAIN-CONTAINING PROTEIN 1"/>
    <property type="match status" value="1"/>
</dbReference>
<organism evidence="7 8">
    <name type="scientific">Cyprinus carpio</name>
    <name type="common">Common carp</name>
    <dbReference type="NCBI Taxonomy" id="7962"/>
    <lineage>
        <taxon>Eukaryota</taxon>
        <taxon>Metazoa</taxon>
        <taxon>Chordata</taxon>
        <taxon>Craniata</taxon>
        <taxon>Vertebrata</taxon>
        <taxon>Euteleostomi</taxon>
        <taxon>Actinopterygii</taxon>
        <taxon>Neopterygii</taxon>
        <taxon>Teleostei</taxon>
        <taxon>Ostariophysi</taxon>
        <taxon>Cypriniformes</taxon>
        <taxon>Cyprinidae</taxon>
        <taxon>Cyprininae</taxon>
        <taxon>Cyprinus</taxon>
    </lineage>
</organism>
<keyword evidence="2" id="KW-0812">Transmembrane</keyword>
<dbReference type="InterPro" id="IPR056266">
    <property type="entry name" value="CDCP1_CUB_3rd_6th"/>
</dbReference>
<feature type="transmembrane region" description="Helical" evidence="2">
    <location>
        <begin position="649"/>
        <end position="674"/>
    </location>
</feature>
<evidence type="ECO:0000259" key="5">
    <source>
        <dbReference type="Pfam" id="PF23667"/>
    </source>
</evidence>
<feature type="signal peptide" evidence="3">
    <location>
        <begin position="1"/>
        <end position="23"/>
    </location>
</feature>
<dbReference type="KEGG" id="ccar:109069162"/>
<feature type="domain" description="CDCP1 second and fifth CUB" evidence="6">
    <location>
        <begin position="103"/>
        <end position="207"/>
    </location>
</feature>
<dbReference type="OrthoDB" id="8960034at2759"/>
<feature type="chain" id="PRO_5044676394" evidence="3">
    <location>
        <begin position="24"/>
        <end position="858"/>
    </location>
</feature>
<feature type="compositionally biased region" description="Polar residues" evidence="1">
    <location>
        <begin position="597"/>
        <end position="608"/>
    </location>
</feature>
<sequence>MGSCVFPVFIGLILLQIHKISECHKIEVTPDSGTIIEFSKKAGHGLDCSVCKEEGPSETCNSSLKLTEAQPTNVTFNCSQPGDVFNVAIKQEIDCSTTDCSIIAVHPDSTRFLEFTRTFNWHLKVQSGKMFQLDFPSPGMRQIKPSESCPDKHTYIITTYQRVGLTNIGSFCRNGTISRIQVLYKGRVTLEVPKGTDLNPSDIKVSMGPAATGVVEMDVKLPRGAFSVDFFTPDYLTGYYDEQKMKWNFAVKPMHNFTVRFQHYIPPECQKKTVMCDYALGDKTSFTVAPTETQPANKQGDFSLTLTNCDTKKVANVSGLSLNFNVEVFRSGTPYLCTVDLRNEEGLSLQIENKNRESYCEMSLNSVMQEKIVVPAGTKADLSFFDCPVQDLQLTATKVIDCPSVSARDATGPSLTIPTLDLNLPVPLHQFTWLLRLRDQSTVDLMPPKGSSLHQSVPDKQCNERVSLLISETEGSSIGQFCSAAEGTIQKIQIKGNVSITVTPNNIKDLSQEKGPFLNFGISPEITENVIYTVSPLISGPMYLATPNWPDGMNPSSSASWIITIPQEYKAELLFSNVSKPKCDSGHTEVSIGPLDSQGQTQSWREDQSFTGPVVQQQSFYLNMSNCEPKSDRFAVLSKISLQKEIKKFLSIILAIVGALLLLVIIAVIVVCVIRKRKNKPNNNRSSIFMPRGKPVLPGNASFPKTRADNESHVYASIDDPTMYGHLVDKNQPAEVDSGAWSNGHQVDAYCPFQGPMDSVPAATDSSAEYSLDRREGDAFQPFLNPPNTFNLPKPRSPLILQGSLGFEDRRMMDNALNTFKSVGDINPIRLSADESKLQPQMDSDLDSYPEPEYEESV</sequence>
<dbReference type="CTD" id="560859"/>
<evidence type="ECO:0000256" key="3">
    <source>
        <dbReference type="SAM" id="SignalP"/>
    </source>
</evidence>
<feature type="domain" description="CDCP1 second and fifth CUB" evidence="6">
    <location>
        <begin position="429"/>
        <end position="506"/>
    </location>
</feature>
<reference evidence="7" key="2">
    <citation type="submission" date="2025-05" db="UniProtKB">
        <authorList>
            <consortium name="Ensembl"/>
        </authorList>
    </citation>
    <scope>IDENTIFICATION</scope>
</reference>
<keyword evidence="8" id="KW-1185">Reference proteome</keyword>
<accession>A0A8C1R3P3</accession>
<dbReference type="Pfam" id="PF23667">
    <property type="entry name" value="CUB_CDCP1_1"/>
    <property type="match status" value="1"/>
</dbReference>
<protein>
    <submittedName>
        <fullName evidence="9 10">CUB domain-containing protein 1</fullName>
    </submittedName>
</protein>
<name>A0A8C1R3P3_CYPCA</name>
<dbReference type="PANTHER" id="PTHR14477:SF1">
    <property type="entry name" value="CUB DOMAIN-CONTAINING PROTEIN 1"/>
    <property type="match status" value="1"/>
</dbReference>
<feature type="region of interest" description="Disordered" evidence="1">
    <location>
        <begin position="831"/>
        <end position="858"/>
    </location>
</feature>
<evidence type="ECO:0000256" key="2">
    <source>
        <dbReference type="SAM" id="Phobius"/>
    </source>
</evidence>
<keyword evidence="2" id="KW-1133">Transmembrane helix</keyword>
<feature type="compositionally biased region" description="Acidic residues" evidence="1">
    <location>
        <begin position="844"/>
        <end position="858"/>
    </location>
</feature>
<dbReference type="Proteomes" id="UP000694427">
    <property type="component" value="Unplaced"/>
</dbReference>
<feature type="domain" description="CDCP1 first CUB" evidence="5">
    <location>
        <begin position="25"/>
        <end position="95"/>
    </location>
</feature>
<dbReference type="InterPro" id="IPR056269">
    <property type="entry name" value="CUB_CDCP1_2nd_5th"/>
</dbReference>
<evidence type="ECO:0000313" key="8">
    <source>
        <dbReference type="Proteomes" id="UP000694427"/>
    </source>
</evidence>
<reference evidence="9 10" key="1">
    <citation type="submission" date="2025-04" db="UniProtKB">
        <authorList>
            <consortium name="RefSeq"/>
        </authorList>
    </citation>
    <scope>IDENTIFICATION</scope>
    <source>
        <tissue evidence="9 10">Muscle</tissue>
    </source>
</reference>
<dbReference type="GeneID" id="109069162"/>
<dbReference type="Ensembl" id="ENSCCRT00010094620.1">
    <property type="protein sequence ID" value="ENSCCRP00010085288.1"/>
    <property type="gene ID" value="ENSCCRG00010037257.1"/>
</dbReference>
<dbReference type="AlphaFoldDB" id="A0A8C1R3P3"/>
<dbReference type="InterPro" id="IPR038811">
    <property type="entry name" value="CDCP1"/>
</dbReference>
<evidence type="ECO:0000313" key="9">
    <source>
        <dbReference type="RefSeq" id="XP_042600921.1"/>
    </source>
</evidence>